<dbReference type="EMBL" id="IACN01063174">
    <property type="protein sequence ID" value="LAB56196.1"/>
    <property type="molecule type" value="Transcribed_RNA"/>
</dbReference>
<organism evidence="2">
    <name type="scientific">Micrurus surinamensis</name>
    <name type="common">Surinam coral snake</name>
    <dbReference type="NCBI Taxonomy" id="129470"/>
    <lineage>
        <taxon>Eukaryota</taxon>
        <taxon>Metazoa</taxon>
        <taxon>Chordata</taxon>
        <taxon>Craniata</taxon>
        <taxon>Vertebrata</taxon>
        <taxon>Euteleostomi</taxon>
        <taxon>Lepidosauria</taxon>
        <taxon>Squamata</taxon>
        <taxon>Bifurcata</taxon>
        <taxon>Unidentata</taxon>
        <taxon>Episquamata</taxon>
        <taxon>Toxicofera</taxon>
        <taxon>Serpentes</taxon>
        <taxon>Colubroidea</taxon>
        <taxon>Elapidae</taxon>
        <taxon>Elapinae</taxon>
        <taxon>Micrurus</taxon>
    </lineage>
</organism>
<keyword evidence="1" id="KW-0812">Transmembrane</keyword>
<proteinExistence type="predicted"/>
<sequence>MNDIDDDRHNVMCSEQSQNPDANSCLSLAHTASTKFFLSLSLFFLAKLKEFTIFSKEKKNESISPCFFFSFFFFCLLVLNLHRSLISFIYKAVFVFCIFQSPNRA</sequence>
<reference evidence="2" key="1">
    <citation type="submission" date="2017-07" db="EMBL/GenBank/DDBJ databases">
        <authorList>
            <person name="Mikheyev A."/>
            <person name="Grau M."/>
        </authorList>
    </citation>
    <scope>NUCLEOTIDE SEQUENCE</scope>
    <source>
        <tissue evidence="2">Venom_gland</tissue>
    </source>
</reference>
<evidence type="ECO:0000256" key="1">
    <source>
        <dbReference type="SAM" id="Phobius"/>
    </source>
</evidence>
<accession>A0A2D4PGI7</accession>
<feature type="transmembrane region" description="Helical" evidence="1">
    <location>
        <begin position="67"/>
        <end position="90"/>
    </location>
</feature>
<keyword evidence="1" id="KW-1133">Transmembrane helix</keyword>
<evidence type="ECO:0000313" key="2">
    <source>
        <dbReference type="EMBL" id="LAB56196.1"/>
    </source>
</evidence>
<protein>
    <submittedName>
        <fullName evidence="2">Uncharacterized protein</fullName>
    </submittedName>
</protein>
<dbReference type="AlphaFoldDB" id="A0A2D4PGI7"/>
<keyword evidence="1" id="KW-0472">Membrane</keyword>
<name>A0A2D4PGI7_MICSU</name>
<reference evidence="2" key="2">
    <citation type="submission" date="2017-11" db="EMBL/GenBank/DDBJ databases">
        <title>Coralsnake Venomics: Analyses of Venom Gland Transcriptomes and Proteomes of Six Brazilian Taxa.</title>
        <authorList>
            <person name="Aird S.D."/>
            <person name="Jorge da Silva N."/>
            <person name="Qiu L."/>
            <person name="Villar-Briones A."/>
            <person name="Aparecida-Saddi V."/>
            <person name="Campos-Telles M.P."/>
            <person name="Grau M."/>
            <person name="Mikheyev A.S."/>
        </authorList>
    </citation>
    <scope>NUCLEOTIDE SEQUENCE</scope>
    <source>
        <tissue evidence="2">Venom_gland</tissue>
    </source>
</reference>